<feature type="compositionally biased region" description="Basic residues" evidence="1">
    <location>
        <begin position="509"/>
        <end position="526"/>
    </location>
</feature>
<feature type="compositionally biased region" description="Basic and acidic residues" evidence="1">
    <location>
        <begin position="333"/>
        <end position="354"/>
    </location>
</feature>
<evidence type="ECO:0000256" key="1">
    <source>
        <dbReference type="SAM" id="MobiDB-lite"/>
    </source>
</evidence>
<accession>A0ABQ9Y9Q4</accession>
<feature type="compositionally biased region" description="Basic and acidic residues" evidence="1">
    <location>
        <begin position="375"/>
        <end position="421"/>
    </location>
</feature>
<name>A0ABQ9Y9Q4_9EUKA</name>
<proteinExistence type="predicted"/>
<feature type="compositionally biased region" description="Basic and acidic residues" evidence="1">
    <location>
        <begin position="434"/>
        <end position="443"/>
    </location>
</feature>
<reference evidence="2 3" key="1">
    <citation type="journal article" date="2022" name="bioRxiv">
        <title>Genomics of Preaxostyla Flagellates Illuminates Evolutionary Transitions and the Path Towards Mitochondrial Loss.</title>
        <authorList>
            <person name="Novak L.V.F."/>
            <person name="Treitli S.C."/>
            <person name="Pyrih J."/>
            <person name="Halakuc P."/>
            <person name="Pipaliya S.V."/>
            <person name="Vacek V."/>
            <person name="Brzon O."/>
            <person name="Soukal P."/>
            <person name="Eme L."/>
            <person name="Dacks J.B."/>
            <person name="Karnkowska A."/>
            <person name="Elias M."/>
            <person name="Hampl V."/>
        </authorList>
    </citation>
    <scope>NUCLEOTIDE SEQUENCE [LARGE SCALE GENOMIC DNA]</scope>
    <source>
        <strain evidence="2">NAU3</strain>
        <tissue evidence="2">Gut</tissue>
    </source>
</reference>
<gene>
    <name evidence="2" type="ORF">BLNAU_4683</name>
</gene>
<sequence>MDKEPMDWKSEVYKVLEDHGVISKFKAQLKTSVALALKGKTNELSPQNKFVSELKDRPKYRQTLSLIYDSLQALHLTNCSAMFIPDTQENDLLSRDELITSFIQEPEREEYKSGEFSNIPIITYLLEHQNTQIQKIEPEQEHSTISSKSKRSQGTNRNLNQQSDLHEEQKDDNEEEEEDSKEFDDEDEIDAEMKKPSNDSIAISLLTDSVLEGEVSLQAGSSSMLKNKGKLLEDESFDSFDDDKDDVLNDVQEEDEESRKSSLEDKSEEKKDLEESDDEGWGFDDDDKQTTAKSNKSNASPPQNEHRNDRDNLASSFESESEDKAPGALHSQQKTDSRQEDSQSEEKDSDRNDFDDFDDSDDSDEGAFGAIIPKQADRIVADTDERNSSQKNVLDTERSESEKSAVESEDGRSEGQPKDGQAEGSDFDEFGDSEDQKESGQSKEDDDDDFHDDDEDEDGGTFVTAGGRSSVERKQETKPESDHKPEQDDEDDFESNDYLSSLTQPSAKRTGRLGKGRLASRAKAKK</sequence>
<feature type="compositionally biased region" description="Basic and acidic residues" evidence="1">
    <location>
        <begin position="470"/>
        <end position="486"/>
    </location>
</feature>
<dbReference type="EMBL" id="JARBJD010000023">
    <property type="protein sequence ID" value="KAK2960466.1"/>
    <property type="molecule type" value="Genomic_DNA"/>
</dbReference>
<comment type="caution">
    <text evidence="2">The sequence shown here is derived from an EMBL/GenBank/DDBJ whole genome shotgun (WGS) entry which is preliminary data.</text>
</comment>
<feature type="region of interest" description="Disordered" evidence="1">
    <location>
        <begin position="136"/>
        <end position="201"/>
    </location>
</feature>
<keyword evidence="3" id="KW-1185">Reference proteome</keyword>
<feature type="compositionally biased region" description="Polar residues" evidence="1">
    <location>
        <begin position="143"/>
        <end position="163"/>
    </location>
</feature>
<dbReference type="Proteomes" id="UP001281761">
    <property type="component" value="Unassembled WGS sequence"/>
</dbReference>
<feature type="compositionally biased region" description="Acidic residues" evidence="1">
    <location>
        <begin position="274"/>
        <end position="287"/>
    </location>
</feature>
<feature type="compositionally biased region" description="Acidic residues" evidence="1">
    <location>
        <begin position="170"/>
        <end position="190"/>
    </location>
</feature>
<feature type="compositionally biased region" description="Acidic residues" evidence="1">
    <location>
        <begin position="235"/>
        <end position="245"/>
    </location>
</feature>
<protein>
    <submittedName>
        <fullName evidence="2">Uncharacterized protein</fullName>
    </submittedName>
</protein>
<feature type="compositionally biased region" description="Acidic residues" evidence="1">
    <location>
        <begin position="355"/>
        <end position="365"/>
    </location>
</feature>
<organism evidence="2 3">
    <name type="scientific">Blattamonas nauphoetae</name>
    <dbReference type="NCBI Taxonomy" id="2049346"/>
    <lineage>
        <taxon>Eukaryota</taxon>
        <taxon>Metamonada</taxon>
        <taxon>Preaxostyla</taxon>
        <taxon>Oxymonadida</taxon>
        <taxon>Blattamonas</taxon>
    </lineage>
</organism>
<feature type="compositionally biased region" description="Acidic residues" evidence="1">
    <location>
        <begin position="444"/>
        <end position="459"/>
    </location>
</feature>
<feature type="compositionally biased region" description="Polar residues" evidence="1">
    <location>
        <begin position="291"/>
        <end position="303"/>
    </location>
</feature>
<feature type="compositionally biased region" description="Polar residues" evidence="1">
    <location>
        <begin position="497"/>
        <end position="507"/>
    </location>
</feature>
<evidence type="ECO:0000313" key="2">
    <source>
        <dbReference type="EMBL" id="KAK2960466.1"/>
    </source>
</evidence>
<evidence type="ECO:0000313" key="3">
    <source>
        <dbReference type="Proteomes" id="UP001281761"/>
    </source>
</evidence>
<feature type="region of interest" description="Disordered" evidence="1">
    <location>
        <begin position="235"/>
        <end position="526"/>
    </location>
</feature>
<feature type="compositionally biased region" description="Basic and acidic residues" evidence="1">
    <location>
        <begin position="257"/>
        <end position="273"/>
    </location>
</feature>